<evidence type="ECO:0000313" key="2">
    <source>
        <dbReference type="EMBL" id="KAG8223939.1"/>
    </source>
</evidence>
<dbReference type="Proteomes" id="UP000792457">
    <property type="component" value="Unassembled WGS sequence"/>
</dbReference>
<evidence type="ECO:0000313" key="3">
    <source>
        <dbReference type="Proteomes" id="UP000792457"/>
    </source>
</evidence>
<organism evidence="2 3">
    <name type="scientific">Ladona fulva</name>
    <name type="common">Scarce chaser dragonfly</name>
    <name type="synonym">Libellula fulva</name>
    <dbReference type="NCBI Taxonomy" id="123851"/>
    <lineage>
        <taxon>Eukaryota</taxon>
        <taxon>Metazoa</taxon>
        <taxon>Ecdysozoa</taxon>
        <taxon>Arthropoda</taxon>
        <taxon>Hexapoda</taxon>
        <taxon>Insecta</taxon>
        <taxon>Pterygota</taxon>
        <taxon>Palaeoptera</taxon>
        <taxon>Odonata</taxon>
        <taxon>Epiprocta</taxon>
        <taxon>Anisoptera</taxon>
        <taxon>Libelluloidea</taxon>
        <taxon>Libellulidae</taxon>
        <taxon>Ladona</taxon>
    </lineage>
</organism>
<name>A0A8K0NXZ4_LADFU</name>
<reference evidence="2" key="1">
    <citation type="submission" date="2013-04" db="EMBL/GenBank/DDBJ databases">
        <authorList>
            <person name="Qu J."/>
            <person name="Murali S.C."/>
            <person name="Bandaranaike D."/>
            <person name="Bellair M."/>
            <person name="Blankenburg K."/>
            <person name="Chao H."/>
            <person name="Dinh H."/>
            <person name="Doddapaneni H."/>
            <person name="Downs B."/>
            <person name="Dugan-Rocha S."/>
            <person name="Elkadiri S."/>
            <person name="Gnanaolivu R.D."/>
            <person name="Hernandez B."/>
            <person name="Javaid M."/>
            <person name="Jayaseelan J.C."/>
            <person name="Lee S."/>
            <person name="Li M."/>
            <person name="Ming W."/>
            <person name="Munidasa M."/>
            <person name="Muniz J."/>
            <person name="Nguyen L."/>
            <person name="Ongeri F."/>
            <person name="Osuji N."/>
            <person name="Pu L.-L."/>
            <person name="Puazo M."/>
            <person name="Qu C."/>
            <person name="Quiroz J."/>
            <person name="Raj R."/>
            <person name="Weissenberger G."/>
            <person name="Xin Y."/>
            <person name="Zou X."/>
            <person name="Han Y."/>
            <person name="Richards S."/>
            <person name="Worley K."/>
            <person name="Muzny D."/>
            <person name="Gibbs R."/>
        </authorList>
    </citation>
    <scope>NUCLEOTIDE SEQUENCE</scope>
    <source>
        <strain evidence="2">Sampled in the wild</strain>
    </source>
</reference>
<keyword evidence="1" id="KW-0812">Transmembrane</keyword>
<accession>A0A8K0NXZ4</accession>
<keyword evidence="1" id="KW-1133">Transmembrane helix</keyword>
<gene>
    <name evidence="2" type="ORF">J437_LFUL003747</name>
</gene>
<protein>
    <submittedName>
        <fullName evidence="2">Uncharacterized protein</fullName>
    </submittedName>
</protein>
<feature type="transmembrane region" description="Helical" evidence="1">
    <location>
        <begin position="17"/>
        <end position="38"/>
    </location>
</feature>
<reference evidence="2" key="2">
    <citation type="submission" date="2017-10" db="EMBL/GenBank/DDBJ databases">
        <title>Ladona fulva Genome sequencing and assembly.</title>
        <authorList>
            <person name="Murali S."/>
            <person name="Richards S."/>
            <person name="Bandaranaike D."/>
            <person name="Bellair M."/>
            <person name="Blankenburg K."/>
            <person name="Chao H."/>
            <person name="Dinh H."/>
            <person name="Doddapaneni H."/>
            <person name="Dugan-Rocha S."/>
            <person name="Elkadiri S."/>
            <person name="Gnanaolivu R."/>
            <person name="Hernandez B."/>
            <person name="Skinner E."/>
            <person name="Javaid M."/>
            <person name="Lee S."/>
            <person name="Li M."/>
            <person name="Ming W."/>
            <person name="Munidasa M."/>
            <person name="Muniz J."/>
            <person name="Nguyen L."/>
            <person name="Hughes D."/>
            <person name="Osuji N."/>
            <person name="Pu L.-L."/>
            <person name="Puazo M."/>
            <person name="Qu C."/>
            <person name="Quiroz J."/>
            <person name="Raj R."/>
            <person name="Weissenberger G."/>
            <person name="Xin Y."/>
            <person name="Zou X."/>
            <person name="Han Y."/>
            <person name="Worley K."/>
            <person name="Muzny D."/>
            <person name="Gibbs R."/>
        </authorList>
    </citation>
    <scope>NUCLEOTIDE SEQUENCE</scope>
    <source>
        <strain evidence="2">Sampled in the wild</strain>
    </source>
</reference>
<keyword evidence="1" id="KW-0472">Membrane</keyword>
<sequence length="83" mass="10057">MSGRIEELQLMKRGNELFWSVIFSMRATVNAQFYWLFLMHYMRRTFLSIRPALLDNALYFPDNATAYTAAPTRNILQRWEWKF</sequence>
<evidence type="ECO:0000256" key="1">
    <source>
        <dbReference type="SAM" id="Phobius"/>
    </source>
</evidence>
<comment type="caution">
    <text evidence="2">The sequence shown here is derived from an EMBL/GenBank/DDBJ whole genome shotgun (WGS) entry which is preliminary data.</text>
</comment>
<proteinExistence type="predicted"/>
<dbReference type="EMBL" id="KZ308180">
    <property type="protein sequence ID" value="KAG8223939.1"/>
    <property type="molecule type" value="Genomic_DNA"/>
</dbReference>
<keyword evidence="3" id="KW-1185">Reference proteome</keyword>
<dbReference type="AlphaFoldDB" id="A0A8K0NXZ4"/>